<dbReference type="EC" id="4.1.1.130" evidence="6"/>
<evidence type="ECO:0000256" key="2">
    <source>
        <dbReference type="ARBA" id="ARBA00022792"/>
    </source>
</evidence>
<organism evidence="8 9">
    <name type="scientific">Tetraparma gracilis</name>
    <dbReference type="NCBI Taxonomy" id="2962635"/>
    <lineage>
        <taxon>Eukaryota</taxon>
        <taxon>Sar</taxon>
        <taxon>Stramenopiles</taxon>
        <taxon>Ochrophyta</taxon>
        <taxon>Bolidophyceae</taxon>
        <taxon>Parmales</taxon>
        <taxon>Triparmaceae</taxon>
        <taxon>Tetraparma</taxon>
    </lineage>
</organism>
<dbReference type="HAMAP" id="MF_03111">
    <property type="entry name" value="Coq4"/>
    <property type="match status" value="1"/>
</dbReference>
<feature type="binding site" evidence="6">
    <location>
        <position position="129"/>
    </location>
    <ligand>
        <name>Zn(2+)</name>
        <dbReference type="ChEBI" id="CHEBI:29105"/>
    </ligand>
</feature>
<evidence type="ECO:0000256" key="4">
    <source>
        <dbReference type="ARBA" id="ARBA00023136"/>
    </source>
</evidence>
<keyword evidence="3 6" id="KW-0496">Mitochondrion</keyword>
<keyword evidence="9" id="KW-1185">Reference proteome</keyword>
<keyword evidence="4 6" id="KW-0472">Membrane</keyword>
<dbReference type="Proteomes" id="UP001165060">
    <property type="component" value="Unassembled WGS sequence"/>
</dbReference>
<name>A0ABQ6MRL5_9STRA</name>
<comment type="subcellular location">
    <subcellularLocation>
        <location evidence="6">Mitochondrion inner membrane</location>
        <topology evidence="6">Peripheral membrane protein</topology>
        <orientation evidence="6">Matrix side</orientation>
    </subcellularLocation>
</comment>
<evidence type="ECO:0000256" key="6">
    <source>
        <dbReference type="HAMAP-Rule" id="MF_03111"/>
    </source>
</evidence>
<comment type="catalytic activity">
    <reaction evidence="6">
        <text>a 4-hydroxy-3-methoxy-5-(all-trans-polyprenyl)benzoate + H(+) = a 2-methoxy-6-(all-trans-polyprenyl)phenol + CO2</text>
        <dbReference type="Rhea" id="RHEA:81179"/>
        <dbReference type="Rhea" id="RHEA-COMP:9551"/>
        <dbReference type="Rhea" id="RHEA-COMP:10931"/>
        <dbReference type="ChEBI" id="CHEBI:15378"/>
        <dbReference type="ChEBI" id="CHEBI:16526"/>
        <dbReference type="ChEBI" id="CHEBI:62731"/>
        <dbReference type="ChEBI" id="CHEBI:84443"/>
        <dbReference type="EC" id="4.1.1.130"/>
    </reaction>
</comment>
<dbReference type="Pfam" id="PF05019">
    <property type="entry name" value="Coq4"/>
    <property type="match status" value="1"/>
</dbReference>
<feature type="binding site" evidence="6">
    <location>
        <position position="117"/>
    </location>
    <ligand>
        <name>Zn(2+)</name>
        <dbReference type="ChEBI" id="CHEBI:29105"/>
    </ligand>
</feature>
<keyword evidence="5 6" id="KW-0456">Lyase</keyword>
<keyword evidence="6" id="KW-0479">Metal-binding</keyword>
<protein>
    <recommendedName>
        <fullName evidence="6">Ubiquinone biosynthesis protein COQ4 homolog, mitochondrial</fullName>
    </recommendedName>
    <alternativeName>
        <fullName evidence="6">4-hydroxy-3-methoxy-5-polyprenylbenzoate decarboxylase</fullName>
        <ecNumber evidence="6">4.1.1.130</ecNumber>
    </alternativeName>
    <alternativeName>
        <fullName evidence="6">Coenzyme Q biosynthesis protein 4 homolog</fullName>
    </alternativeName>
</protein>
<comment type="function">
    <text evidence="6">Lyase that catalyzes the C1-decarboxylation of 4-hydroxy-3-methoxy-5-(all-trans-polyprenyl)benzoic acid into 2-methoxy-6-(all-trans-polyprenyl)phenol during ubiquinone biosynthesis.</text>
</comment>
<keyword evidence="1 6" id="KW-0831">Ubiquinone biosynthesis</keyword>
<feature type="region of interest" description="Disordered" evidence="7">
    <location>
        <begin position="41"/>
        <end position="61"/>
    </location>
</feature>
<dbReference type="InterPro" id="IPR007715">
    <property type="entry name" value="Coq4"/>
</dbReference>
<comment type="similarity">
    <text evidence="6">Belongs to the COQ4 family.</text>
</comment>
<comment type="caution">
    <text evidence="8">The sequence shown here is derived from an EMBL/GenBank/DDBJ whole genome shotgun (WGS) entry which is preliminary data.</text>
</comment>
<evidence type="ECO:0000313" key="8">
    <source>
        <dbReference type="EMBL" id="GMI31704.1"/>
    </source>
</evidence>
<evidence type="ECO:0000256" key="1">
    <source>
        <dbReference type="ARBA" id="ARBA00022688"/>
    </source>
</evidence>
<keyword evidence="6" id="KW-0862">Zinc</keyword>
<dbReference type="PANTHER" id="PTHR12922">
    <property type="entry name" value="UBIQUINONE BIOSYNTHESIS PROTEIN"/>
    <property type="match status" value="1"/>
</dbReference>
<dbReference type="PANTHER" id="PTHR12922:SF7">
    <property type="entry name" value="UBIQUINONE BIOSYNTHESIS PROTEIN COQ4 HOMOLOG, MITOCHONDRIAL"/>
    <property type="match status" value="1"/>
</dbReference>
<proteinExistence type="inferred from homology"/>
<dbReference type="EMBL" id="BRYB01001707">
    <property type="protein sequence ID" value="GMI31704.1"/>
    <property type="molecule type" value="Genomic_DNA"/>
</dbReference>
<dbReference type="InterPro" id="IPR027540">
    <property type="entry name" value="Coq4_euk"/>
</dbReference>
<comment type="subunit">
    <text evidence="6">Component of a multi-subunit COQ enzyme complex.</text>
</comment>
<feature type="binding site" evidence="6">
    <location>
        <position position="114"/>
    </location>
    <ligand>
        <name>Zn(2+)</name>
        <dbReference type="ChEBI" id="CHEBI:29105"/>
    </ligand>
</feature>
<reference evidence="8 9" key="1">
    <citation type="journal article" date="2023" name="Commun. Biol.">
        <title>Genome analysis of Parmales, the sister group of diatoms, reveals the evolutionary specialization of diatoms from phago-mixotrophs to photoautotrophs.</title>
        <authorList>
            <person name="Ban H."/>
            <person name="Sato S."/>
            <person name="Yoshikawa S."/>
            <person name="Yamada K."/>
            <person name="Nakamura Y."/>
            <person name="Ichinomiya M."/>
            <person name="Sato N."/>
            <person name="Blanc-Mathieu R."/>
            <person name="Endo H."/>
            <person name="Kuwata A."/>
            <person name="Ogata H."/>
        </authorList>
    </citation>
    <scope>NUCLEOTIDE SEQUENCE [LARGE SCALE GENOMIC DNA]</scope>
</reference>
<sequence>MLLKSALSALADPADAKAVGAVLDITSPVALKHLRNQMQASPDGRAVLEQRPLPPNSKDPDFEALKKLPKSTFGGSFHSFMVEHGFSPEGRPAVRYVDDEELAYVLLRYRLSHDYYHALLGLPPTVAGELVLKAVEALEFGLGGAALQAALGASGGAGLVTKGEREELREVFLPWVVRGHARRRGMESLLCVRWEEEWGTDIGELRERLGIEPAPEFEKRG</sequence>
<gene>
    <name evidence="8" type="ORF">TeGR_g15265</name>
</gene>
<keyword evidence="2 6" id="KW-0999">Mitochondrion inner membrane</keyword>
<comment type="cofactor">
    <cofactor evidence="6">
        <name>Zn(2+)</name>
        <dbReference type="ChEBI" id="CHEBI:29105"/>
    </cofactor>
</comment>
<evidence type="ECO:0000313" key="9">
    <source>
        <dbReference type="Proteomes" id="UP001165060"/>
    </source>
</evidence>
<evidence type="ECO:0000256" key="5">
    <source>
        <dbReference type="ARBA" id="ARBA00023239"/>
    </source>
</evidence>
<accession>A0ABQ6MRL5</accession>
<feature type="binding site" evidence="6">
    <location>
        <position position="113"/>
    </location>
    <ligand>
        <name>Zn(2+)</name>
        <dbReference type="ChEBI" id="CHEBI:29105"/>
    </ligand>
</feature>
<evidence type="ECO:0000256" key="3">
    <source>
        <dbReference type="ARBA" id="ARBA00023128"/>
    </source>
</evidence>
<comment type="pathway">
    <text evidence="6">Cofactor biosynthesis; ubiquinone biosynthesis.</text>
</comment>
<evidence type="ECO:0000256" key="7">
    <source>
        <dbReference type="SAM" id="MobiDB-lite"/>
    </source>
</evidence>